<dbReference type="InterPro" id="IPR054129">
    <property type="entry name" value="DesT_TetR_C"/>
</dbReference>
<dbReference type="EMBL" id="AP019307">
    <property type="protein sequence ID" value="BBH17566.1"/>
    <property type="molecule type" value="Genomic_DNA"/>
</dbReference>
<dbReference type="GO" id="GO:0000976">
    <property type="term" value="F:transcription cis-regulatory region binding"/>
    <property type="evidence" value="ECO:0007669"/>
    <property type="project" value="TreeGrafter"/>
</dbReference>
<keyword evidence="7" id="KW-1185">Reference proteome</keyword>
<feature type="DNA-binding region" description="H-T-H motif" evidence="4">
    <location>
        <begin position="33"/>
        <end position="52"/>
    </location>
</feature>
<evidence type="ECO:0000256" key="3">
    <source>
        <dbReference type="ARBA" id="ARBA00023163"/>
    </source>
</evidence>
<keyword evidence="1" id="KW-0805">Transcription regulation</keyword>
<dbReference type="PROSITE" id="PS50977">
    <property type="entry name" value="HTH_TETR_2"/>
    <property type="match status" value="1"/>
</dbReference>
<organism evidence="6 7">
    <name type="scientific">Nocardioides baekrokdamisoli</name>
    <dbReference type="NCBI Taxonomy" id="1804624"/>
    <lineage>
        <taxon>Bacteria</taxon>
        <taxon>Bacillati</taxon>
        <taxon>Actinomycetota</taxon>
        <taxon>Actinomycetes</taxon>
        <taxon>Propionibacteriales</taxon>
        <taxon>Nocardioidaceae</taxon>
        <taxon>Nocardioides</taxon>
    </lineage>
</organism>
<dbReference type="InterPro" id="IPR001647">
    <property type="entry name" value="HTH_TetR"/>
</dbReference>
<dbReference type="InterPro" id="IPR009057">
    <property type="entry name" value="Homeodomain-like_sf"/>
</dbReference>
<dbReference type="InterPro" id="IPR050109">
    <property type="entry name" value="HTH-type_TetR-like_transc_reg"/>
</dbReference>
<proteinExistence type="predicted"/>
<evidence type="ECO:0000256" key="1">
    <source>
        <dbReference type="ARBA" id="ARBA00023015"/>
    </source>
</evidence>
<dbReference type="RefSeq" id="WP_231998657.1">
    <property type="nucleotide sequence ID" value="NZ_AP019307.1"/>
</dbReference>
<dbReference type="SUPFAM" id="SSF46689">
    <property type="entry name" value="Homeodomain-like"/>
    <property type="match status" value="1"/>
</dbReference>
<dbReference type="AlphaFoldDB" id="A0A3G9IGU7"/>
<dbReference type="PANTHER" id="PTHR30055">
    <property type="entry name" value="HTH-TYPE TRANSCRIPTIONAL REGULATOR RUTR"/>
    <property type="match status" value="1"/>
</dbReference>
<keyword evidence="2 4" id="KW-0238">DNA-binding</keyword>
<dbReference type="PANTHER" id="PTHR30055:SF174">
    <property type="entry name" value="TRANSCRIPTIONAL REGULATORY PROTEIN (PROBABLY TETR-FAMILY)-RELATED"/>
    <property type="match status" value="1"/>
</dbReference>
<dbReference type="KEGG" id="nbe:Back2_18530"/>
<evidence type="ECO:0000313" key="7">
    <source>
        <dbReference type="Proteomes" id="UP000271573"/>
    </source>
</evidence>
<dbReference type="Gene3D" id="1.10.357.10">
    <property type="entry name" value="Tetracycline Repressor, domain 2"/>
    <property type="match status" value="1"/>
</dbReference>
<dbReference type="GO" id="GO:0003700">
    <property type="term" value="F:DNA-binding transcription factor activity"/>
    <property type="evidence" value="ECO:0007669"/>
    <property type="project" value="TreeGrafter"/>
</dbReference>
<evidence type="ECO:0000256" key="2">
    <source>
        <dbReference type="ARBA" id="ARBA00023125"/>
    </source>
</evidence>
<dbReference type="Proteomes" id="UP000271573">
    <property type="component" value="Chromosome"/>
</dbReference>
<keyword evidence="3" id="KW-0804">Transcription</keyword>
<gene>
    <name evidence="6" type="ORF">Back2_18530</name>
</gene>
<evidence type="ECO:0000259" key="5">
    <source>
        <dbReference type="PROSITE" id="PS50977"/>
    </source>
</evidence>
<evidence type="ECO:0000256" key="4">
    <source>
        <dbReference type="PROSITE-ProRule" id="PRU00335"/>
    </source>
</evidence>
<name>A0A3G9IGU7_9ACTN</name>
<dbReference type="Pfam" id="PF00440">
    <property type="entry name" value="TetR_N"/>
    <property type="match status" value="1"/>
</dbReference>
<sequence>MSTRIRLTPEDRREQLLELGVAMIGERPIDEFSIDALAHDASISRGLLYHYFGSKQDFVRAVLRRMADGLFEATAPVDDPSLEVRLRVSIQAYLRWVGANLTGYVSFLQEAQRGNNEVRDIYLSARAALTDRIFDSCSAEELAAYGISDLPRVRMFARSWAAMVEDVVLNWINDPQDLSEDEIVASLTRSLAGVLGAVSA</sequence>
<dbReference type="Pfam" id="PF21943">
    <property type="entry name" value="TetR_C_46"/>
    <property type="match status" value="1"/>
</dbReference>
<feature type="domain" description="HTH tetR-type" evidence="5">
    <location>
        <begin position="10"/>
        <end position="70"/>
    </location>
</feature>
<evidence type="ECO:0000313" key="6">
    <source>
        <dbReference type="EMBL" id="BBH17566.1"/>
    </source>
</evidence>
<accession>A0A3G9IGU7</accession>
<protein>
    <submittedName>
        <fullName evidence="6">TetR family transcriptional regulator</fullName>
    </submittedName>
</protein>
<reference evidence="6 7" key="1">
    <citation type="submission" date="2018-11" db="EMBL/GenBank/DDBJ databases">
        <title>Complete genome sequence of Nocardioides baekrokdamisoli strain KCTC 39748.</title>
        <authorList>
            <person name="Kang S.W."/>
            <person name="Lee K.C."/>
            <person name="Kim K.K."/>
            <person name="Kim J.S."/>
            <person name="Kim D.S."/>
            <person name="Ko S.H."/>
            <person name="Yang S.H."/>
            <person name="Shin Y.K."/>
            <person name="Lee J.S."/>
        </authorList>
    </citation>
    <scope>NUCLEOTIDE SEQUENCE [LARGE SCALE GENOMIC DNA]</scope>
    <source>
        <strain evidence="6 7">KCTC 39748</strain>
    </source>
</reference>